<comment type="subcellular location">
    <subcellularLocation>
        <location evidence="1">Chromosome</location>
    </subcellularLocation>
</comment>
<evidence type="ECO:0000256" key="6">
    <source>
        <dbReference type="ARBA" id="ARBA00023067"/>
    </source>
</evidence>
<dbReference type="InterPro" id="IPR027165">
    <property type="entry name" value="CND3"/>
</dbReference>
<evidence type="ECO:0000313" key="13">
    <source>
        <dbReference type="EMBL" id="CAE0035347.1"/>
    </source>
</evidence>
<dbReference type="EMBL" id="HBHW01004403">
    <property type="protein sequence ID" value="CAE0035264.1"/>
    <property type="molecule type" value="Transcribed_RNA"/>
</dbReference>
<evidence type="ECO:0000313" key="15">
    <source>
        <dbReference type="EMBL" id="CAE0035361.1"/>
    </source>
</evidence>
<keyword evidence="3" id="KW-0158">Chromosome</keyword>
<dbReference type="EMBL" id="HBHW01004682">
    <property type="protein sequence ID" value="CAE0035502.1"/>
    <property type="molecule type" value="Transcribed_RNA"/>
</dbReference>
<dbReference type="EMBL" id="HBHW01004582">
    <property type="protein sequence ID" value="CAE0035414.1"/>
    <property type="molecule type" value="Transcribed_RNA"/>
</dbReference>
<evidence type="ECO:0000256" key="1">
    <source>
        <dbReference type="ARBA" id="ARBA00004286"/>
    </source>
</evidence>
<organism evidence="12">
    <name type="scientific">Rhodosorus marinus</name>
    <dbReference type="NCBI Taxonomy" id="101924"/>
    <lineage>
        <taxon>Eukaryota</taxon>
        <taxon>Rhodophyta</taxon>
        <taxon>Stylonematophyceae</taxon>
        <taxon>Stylonematales</taxon>
        <taxon>Stylonemataceae</taxon>
        <taxon>Rhodosorus</taxon>
    </lineage>
</organism>
<dbReference type="EMBL" id="HBHW01004537">
    <property type="protein sequence ID" value="CAE0035371.1"/>
    <property type="molecule type" value="Transcribed_RNA"/>
</dbReference>
<evidence type="ECO:0000313" key="18">
    <source>
        <dbReference type="EMBL" id="CAE0035414.1"/>
    </source>
</evidence>
<dbReference type="InterPro" id="IPR011989">
    <property type="entry name" value="ARM-like"/>
</dbReference>
<evidence type="ECO:0000313" key="11">
    <source>
        <dbReference type="EMBL" id="CAE0035292.1"/>
    </source>
</evidence>
<accession>A0A7S2ZBY8</accession>
<dbReference type="SUPFAM" id="SSF48371">
    <property type="entry name" value="ARM repeat"/>
    <property type="match status" value="1"/>
</dbReference>
<keyword evidence="6" id="KW-0226">DNA condensation</keyword>
<dbReference type="Pfam" id="PF12719">
    <property type="entry name" value="Cnd3"/>
    <property type="match status" value="1"/>
</dbReference>
<evidence type="ECO:0000313" key="9">
    <source>
        <dbReference type="EMBL" id="CAE0035264.1"/>
    </source>
</evidence>
<evidence type="ECO:0000313" key="12">
    <source>
        <dbReference type="EMBL" id="CAE0035322.1"/>
    </source>
</evidence>
<dbReference type="EMBL" id="HBHW01004560">
    <property type="protein sequence ID" value="CAE0035394.1"/>
    <property type="molecule type" value="Transcribed_RNA"/>
</dbReference>
<dbReference type="EMBL" id="HBHW01004515">
    <property type="protein sequence ID" value="CAE0035354.1"/>
    <property type="molecule type" value="Transcribed_RNA"/>
</dbReference>
<comment type="similarity">
    <text evidence="2">Belongs to the CND3 (condensin subunit 3) family.</text>
</comment>
<evidence type="ECO:0000256" key="4">
    <source>
        <dbReference type="ARBA" id="ARBA00022618"/>
    </source>
</evidence>
<evidence type="ECO:0000313" key="19">
    <source>
        <dbReference type="EMBL" id="CAE0035450.1"/>
    </source>
</evidence>
<proteinExistence type="inferred from homology"/>
<evidence type="ECO:0000256" key="7">
    <source>
        <dbReference type="ARBA" id="ARBA00023306"/>
    </source>
</evidence>
<dbReference type="PANTHER" id="PTHR14418:SF5">
    <property type="entry name" value="CONDENSIN COMPLEX SUBUNIT 3"/>
    <property type="match status" value="1"/>
</dbReference>
<evidence type="ECO:0000313" key="20">
    <source>
        <dbReference type="EMBL" id="CAE0035461.1"/>
    </source>
</evidence>
<sequence>MEAQVKGAVFSSLDDAQRSFASHHDACSTLAKVCMTDAVVFWKYTIQALNRVLVIYSRDPPVERLVEFFSKFAVYLSSKESNTEGKNGSNHRDACTTFMRYLIHHTSASSKAVRFRTTQILSRILVNLPEDAEISEAVWEPLLAKMTSRSRDRLPRVRSAAVPGICRLQSCVESDDIRRTIATLLESDSSPLVRKAVLDNLSPEEWNIELILSRTSDTSEDVRRACYKLVAEKIDLQSLTISQRVTLLRRGRLDRSSHVRKEFLQSLVYRGWLEGSCGGDFYRLCELLDPETYAEDIVPILCEVEERFAKPIVAIDLNHLTKEAAVLLLAFAKRSADNERLSQVFPSLKSYAECLKYYKQDDFILSCLIQVFNKLDLSDEAGRRDLISTLREDFLEDSQIPDRHYPGLVRALVSSMGSQSSAAGLVAELLIADGSDWSSEQAAFRALKIVEGLLLASTPQNDPEVFFSSLIDNVVLKGLVNSSVDIRSVAIRCLSIYCLMDKTEKTASTNVLLFLQVLDNDVLPLQVIALEAIVDILLRSPPS</sequence>
<dbReference type="InterPro" id="IPR025977">
    <property type="entry name" value="Cnd3_C"/>
</dbReference>
<dbReference type="EMBL" id="HBHW01004526">
    <property type="protein sequence ID" value="CAE0035361.1"/>
    <property type="molecule type" value="Transcribed_RNA"/>
</dbReference>
<dbReference type="EMBL" id="HBHW01004471">
    <property type="protein sequence ID" value="CAE0035322.1"/>
    <property type="molecule type" value="Transcribed_RNA"/>
</dbReference>
<dbReference type="EMBL" id="HBHW01004637">
    <property type="protein sequence ID" value="CAE0035461.1"/>
    <property type="molecule type" value="Transcribed_RNA"/>
</dbReference>
<evidence type="ECO:0000256" key="3">
    <source>
        <dbReference type="ARBA" id="ARBA00022454"/>
    </source>
</evidence>
<dbReference type="GO" id="GO:0051301">
    <property type="term" value="P:cell division"/>
    <property type="evidence" value="ECO:0007669"/>
    <property type="project" value="UniProtKB-KW"/>
</dbReference>
<evidence type="ECO:0000313" key="10">
    <source>
        <dbReference type="EMBL" id="CAE0035274.1"/>
    </source>
</evidence>
<evidence type="ECO:0000256" key="5">
    <source>
        <dbReference type="ARBA" id="ARBA00022776"/>
    </source>
</evidence>
<dbReference type="EMBL" id="HBHW01004626">
    <property type="protein sequence ID" value="CAE0035450.1"/>
    <property type="molecule type" value="Transcribed_RNA"/>
</dbReference>
<dbReference type="GO" id="GO:0000793">
    <property type="term" value="C:condensed chromosome"/>
    <property type="evidence" value="ECO:0007669"/>
    <property type="project" value="TreeGrafter"/>
</dbReference>
<evidence type="ECO:0000313" key="14">
    <source>
        <dbReference type="EMBL" id="CAE0035354.1"/>
    </source>
</evidence>
<dbReference type="PANTHER" id="PTHR14418">
    <property type="entry name" value="CONDENSIN COMPLEX SUBUNIT 3-RELATED"/>
    <property type="match status" value="1"/>
</dbReference>
<reference evidence="12" key="1">
    <citation type="submission" date="2021-01" db="EMBL/GenBank/DDBJ databases">
        <authorList>
            <person name="Corre E."/>
            <person name="Pelletier E."/>
            <person name="Niang G."/>
            <person name="Scheremetjew M."/>
            <person name="Finn R."/>
            <person name="Kale V."/>
            <person name="Holt S."/>
            <person name="Cochrane G."/>
            <person name="Meng A."/>
            <person name="Brown T."/>
            <person name="Cohen L."/>
        </authorList>
    </citation>
    <scope>NUCLEOTIDE SEQUENCE</scope>
    <source>
        <strain evidence="12">CCMP 769</strain>
    </source>
</reference>
<evidence type="ECO:0000313" key="17">
    <source>
        <dbReference type="EMBL" id="CAE0035394.1"/>
    </source>
</evidence>
<gene>
    <name evidence="9" type="ORF">RMAR00112_LOCUS3210</name>
    <name evidence="10" type="ORF">RMAR00112_LOCUS3220</name>
    <name evidence="11" type="ORF">RMAR00112_LOCUS3238</name>
    <name evidence="12" type="ORF">RMAR00112_LOCUS3268</name>
    <name evidence="13" type="ORF">RMAR00112_LOCUS3293</name>
    <name evidence="14" type="ORF">RMAR00112_LOCUS3300</name>
    <name evidence="15" type="ORF">RMAR00112_LOCUS3307</name>
    <name evidence="16" type="ORF">RMAR00112_LOCUS3317</name>
    <name evidence="17" type="ORF">RMAR00112_LOCUS3340</name>
    <name evidence="18" type="ORF">RMAR00112_LOCUS3360</name>
    <name evidence="19" type="ORF">RMAR00112_LOCUS3396</name>
    <name evidence="20" type="ORF">RMAR00112_LOCUS3407</name>
    <name evidence="21" type="ORF">RMAR00112_LOCUS3448</name>
</gene>
<evidence type="ECO:0000313" key="21">
    <source>
        <dbReference type="EMBL" id="CAE0035502.1"/>
    </source>
</evidence>
<keyword evidence="7" id="KW-0131">Cell cycle</keyword>
<dbReference type="AlphaFoldDB" id="A0A7S2ZBY8"/>
<dbReference type="InterPro" id="IPR016024">
    <property type="entry name" value="ARM-type_fold"/>
</dbReference>
<keyword evidence="4" id="KW-0132">Cell division</keyword>
<dbReference type="GO" id="GO:0000796">
    <property type="term" value="C:condensin complex"/>
    <property type="evidence" value="ECO:0007669"/>
    <property type="project" value="InterPro"/>
</dbReference>
<evidence type="ECO:0000256" key="2">
    <source>
        <dbReference type="ARBA" id="ARBA00006533"/>
    </source>
</evidence>
<dbReference type="EMBL" id="HBHW01004414">
    <property type="protein sequence ID" value="CAE0035274.1"/>
    <property type="molecule type" value="Transcribed_RNA"/>
</dbReference>
<dbReference type="EMBL" id="HBHW01004436">
    <property type="protein sequence ID" value="CAE0035292.1"/>
    <property type="molecule type" value="Transcribed_RNA"/>
</dbReference>
<dbReference type="Gene3D" id="1.25.10.10">
    <property type="entry name" value="Leucine-rich Repeat Variant"/>
    <property type="match status" value="1"/>
</dbReference>
<feature type="domain" description="Nuclear condensin complex subunit 3 C-terminal" evidence="8">
    <location>
        <begin position="445"/>
        <end position="538"/>
    </location>
</feature>
<dbReference type="EMBL" id="HBHW01004504">
    <property type="protein sequence ID" value="CAE0035347.1"/>
    <property type="molecule type" value="Transcribed_RNA"/>
</dbReference>
<evidence type="ECO:0000259" key="8">
    <source>
        <dbReference type="Pfam" id="PF12719"/>
    </source>
</evidence>
<dbReference type="GO" id="GO:0007076">
    <property type="term" value="P:mitotic chromosome condensation"/>
    <property type="evidence" value="ECO:0007669"/>
    <property type="project" value="InterPro"/>
</dbReference>
<name>A0A7S2ZBY8_9RHOD</name>
<keyword evidence="5" id="KW-0498">Mitosis</keyword>
<protein>
    <recommendedName>
        <fullName evidence="8">Nuclear condensin complex subunit 3 C-terminal domain-containing protein</fullName>
    </recommendedName>
</protein>
<evidence type="ECO:0000313" key="16">
    <source>
        <dbReference type="EMBL" id="CAE0035371.1"/>
    </source>
</evidence>